<comment type="caution">
    <text evidence="1">The sequence shown here is derived from an EMBL/GenBank/DDBJ whole genome shotgun (WGS) entry which is preliminary data.</text>
</comment>
<dbReference type="Proteomes" id="UP001288620">
    <property type="component" value="Unassembled WGS sequence"/>
</dbReference>
<dbReference type="Pfam" id="PF11104">
    <property type="entry name" value="PilM_2"/>
    <property type="match status" value="1"/>
</dbReference>
<keyword evidence="2" id="KW-1185">Reference proteome</keyword>
<organism evidence="1 2">
    <name type="scientific">Pantoea eucrina</name>
    <dbReference type="NCBI Taxonomy" id="472693"/>
    <lineage>
        <taxon>Bacteria</taxon>
        <taxon>Pseudomonadati</taxon>
        <taxon>Pseudomonadota</taxon>
        <taxon>Gammaproteobacteria</taxon>
        <taxon>Enterobacterales</taxon>
        <taxon>Erwiniaceae</taxon>
        <taxon>Pantoea</taxon>
    </lineage>
</organism>
<dbReference type="RefSeq" id="WP_322541183.1">
    <property type="nucleotide sequence ID" value="NZ_JAOBTT010000001.1"/>
</dbReference>
<protein>
    <submittedName>
        <fullName evidence="1">Pilus assembly protein PilM</fullName>
    </submittedName>
</protein>
<dbReference type="EMBL" id="JAOBTT010000001">
    <property type="protein sequence ID" value="MDZ7276993.1"/>
    <property type="molecule type" value="Genomic_DNA"/>
</dbReference>
<reference evidence="2" key="1">
    <citation type="submission" date="2023-07" db="EMBL/GenBank/DDBJ databases">
        <title>Structural and functional analysis of rice phyllospheric bacteria for their antimicrobial properties and defense elicitation against blast disease.</title>
        <authorList>
            <person name="Sahu K.P."/>
            <person name="Asharani P."/>
            <person name="Kumar M."/>
            <person name="Reddy B."/>
            <person name="Kumar A."/>
        </authorList>
    </citation>
    <scope>NUCLEOTIDE SEQUENCE [LARGE SCALE GENOMIC DNA]</scope>
    <source>
        <strain evidence="2">OsEp_Plm_30P10</strain>
    </source>
</reference>
<gene>
    <name evidence="1" type="primary">pilM</name>
    <name evidence="1" type="ORF">N4G40_01665</name>
</gene>
<evidence type="ECO:0000313" key="1">
    <source>
        <dbReference type="EMBL" id="MDZ7276993.1"/>
    </source>
</evidence>
<dbReference type="Gene3D" id="3.30.420.40">
    <property type="match status" value="1"/>
</dbReference>
<dbReference type="PANTHER" id="PTHR32432">
    <property type="entry name" value="CELL DIVISION PROTEIN FTSA-RELATED"/>
    <property type="match status" value="1"/>
</dbReference>
<dbReference type="InterPro" id="IPR050696">
    <property type="entry name" value="FtsA/MreB"/>
</dbReference>
<dbReference type="InterPro" id="IPR005883">
    <property type="entry name" value="PilM"/>
</dbReference>
<dbReference type="SUPFAM" id="SSF53067">
    <property type="entry name" value="Actin-like ATPase domain"/>
    <property type="match status" value="1"/>
</dbReference>
<evidence type="ECO:0000313" key="2">
    <source>
        <dbReference type="Proteomes" id="UP001288620"/>
    </source>
</evidence>
<accession>A0ABU5LAM4</accession>
<proteinExistence type="predicted"/>
<sequence length="269" mass="30075">MAFQRWQIGLDIHNGQLCAVGIERRRHGWQLRHWWQQPLPHDTLRNGVLQTTDTLIALLTRWQQQLPQRYSLRVGLPPQLVLQRTLPLPNQALREPALSRYITAAAQRLFPVEPASLSLDYRQAADPAALCVTAARSEAIAQWLAPLRNAGLRPDVFELSSLALAQLAMRIPLRAHDVLTHPHGEAWLWVCGGASPTSGISSDPLTVEQLRDTFPQAETLYCTQPPAACIRDMVRCHPFSFLHYLQPPLPPEAGEFAVALGLALRPEDA</sequence>
<dbReference type="InterPro" id="IPR043129">
    <property type="entry name" value="ATPase_NBD"/>
</dbReference>
<dbReference type="Gene3D" id="3.30.1490.300">
    <property type="match status" value="1"/>
</dbReference>
<dbReference type="PANTHER" id="PTHR32432:SF3">
    <property type="entry name" value="ETHANOLAMINE UTILIZATION PROTEIN EUTJ"/>
    <property type="match status" value="1"/>
</dbReference>
<name>A0ABU5LAM4_9GAMM</name>